<reference evidence="2" key="1">
    <citation type="submission" date="2025-08" db="UniProtKB">
        <authorList>
            <consortium name="RefSeq"/>
        </authorList>
    </citation>
    <scope>IDENTIFICATION</scope>
    <source>
        <tissue evidence="2">Whole body pupa</tissue>
    </source>
</reference>
<dbReference type="GO" id="GO:0005549">
    <property type="term" value="F:odorant binding"/>
    <property type="evidence" value="ECO:0007669"/>
    <property type="project" value="InterPro"/>
</dbReference>
<dbReference type="CDD" id="cd23992">
    <property type="entry name" value="PBP_GOBP"/>
    <property type="match status" value="1"/>
</dbReference>
<dbReference type="GeneID" id="119638264"/>
<dbReference type="KEGG" id="gfs:119638264"/>
<proteinExistence type="predicted"/>
<gene>
    <name evidence="2" type="primary">LOC119638264</name>
</gene>
<keyword evidence="1" id="KW-1185">Reference proteome</keyword>
<accession>A0A9C5YZC8</accession>
<dbReference type="SMART" id="SM00708">
    <property type="entry name" value="PhBP"/>
    <property type="match status" value="1"/>
</dbReference>
<evidence type="ECO:0000313" key="2">
    <source>
        <dbReference type="RefSeq" id="XP_037890871.1"/>
    </source>
</evidence>
<dbReference type="InterPro" id="IPR006170">
    <property type="entry name" value="PBP/GOBP"/>
</dbReference>
<dbReference type="AlphaFoldDB" id="A0A9C5YZC8"/>
<protein>
    <submittedName>
        <fullName evidence="2">General odorant-binding protein 56d-like</fullName>
    </submittedName>
</protein>
<dbReference type="Gene3D" id="1.10.238.20">
    <property type="entry name" value="Pheromone/general odorant binding protein domain"/>
    <property type="match status" value="1"/>
</dbReference>
<dbReference type="SUPFAM" id="SSF47565">
    <property type="entry name" value="Insect pheromone/odorant-binding proteins"/>
    <property type="match status" value="1"/>
</dbReference>
<dbReference type="InterPro" id="IPR036728">
    <property type="entry name" value="PBP_GOBP_sf"/>
</dbReference>
<name>A0A9C5YZC8_9MUSC</name>
<evidence type="ECO:0000313" key="1">
    <source>
        <dbReference type="Proteomes" id="UP000092443"/>
    </source>
</evidence>
<organism evidence="1 2">
    <name type="scientific">Glossina fuscipes</name>
    <dbReference type="NCBI Taxonomy" id="7396"/>
    <lineage>
        <taxon>Eukaryota</taxon>
        <taxon>Metazoa</taxon>
        <taxon>Ecdysozoa</taxon>
        <taxon>Arthropoda</taxon>
        <taxon>Hexapoda</taxon>
        <taxon>Insecta</taxon>
        <taxon>Pterygota</taxon>
        <taxon>Neoptera</taxon>
        <taxon>Endopterygota</taxon>
        <taxon>Diptera</taxon>
        <taxon>Brachycera</taxon>
        <taxon>Muscomorpha</taxon>
        <taxon>Hippoboscoidea</taxon>
        <taxon>Glossinidae</taxon>
        <taxon>Glossina</taxon>
    </lineage>
</organism>
<sequence>MKSKITFDIRVRRKVMLRVTLILLSIAAPALFSDNRYKEFMADFKHCKRERRINPFDLDRLRVGDLDDSSYEAKCFLACLYDRTGILRNGVLQIDILKKNVGYIANHVLLDEILPPCYKVTGTNKCVIAFKLKKCFQNIGFDEVWITVPWEENNDPQYIAAMKLINSLTNMQYRVAFA</sequence>
<dbReference type="Pfam" id="PF01395">
    <property type="entry name" value="PBP_GOBP"/>
    <property type="match status" value="1"/>
</dbReference>
<dbReference type="RefSeq" id="XP_037890871.1">
    <property type="nucleotide sequence ID" value="XM_038034943.1"/>
</dbReference>
<dbReference type="Proteomes" id="UP000092443">
    <property type="component" value="Unplaced"/>
</dbReference>